<organism evidence="1 2">
    <name type="scientific">Nocardioides ginsengisegetis</name>
    <dbReference type="NCBI Taxonomy" id="661491"/>
    <lineage>
        <taxon>Bacteria</taxon>
        <taxon>Bacillati</taxon>
        <taxon>Actinomycetota</taxon>
        <taxon>Actinomycetes</taxon>
        <taxon>Propionibacteriales</taxon>
        <taxon>Nocardioidaceae</taxon>
        <taxon>Nocardioides</taxon>
    </lineage>
</organism>
<comment type="caution">
    <text evidence="1">The sequence shown here is derived from an EMBL/GenBank/DDBJ whole genome shotgun (WGS) entry which is preliminary data.</text>
</comment>
<evidence type="ECO:0000313" key="1">
    <source>
        <dbReference type="EMBL" id="MBA8806029.1"/>
    </source>
</evidence>
<keyword evidence="2" id="KW-1185">Reference proteome</keyword>
<dbReference type="AlphaFoldDB" id="A0A7W3J4G2"/>
<gene>
    <name evidence="1" type="ORF">FB382_004380</name>
</gene>
<sequence>MALSELAATVNAELPHRTCQVCHALAGIPTAEAAGLRSLLANPGLKYTAISDMVAADPDTPLLLHPDALSRHARGRCGAREMLR</sequence>
<dbReference type="EMBL" id="JACGXA010000004">
    <property type="protein sequence ID" value="MBA8806029.1"/>
    <property type="molecule type" value="Genomic_DNA"/>
</dbReference>
<evidence type="ECO:0000313" key="2">
    <source>
        <dbReference type="Proteomes" id="UP000580910"/>
    </source>
</evidence>
<proteinExistence type="predicted"/>
<protein>
    <submittedName>
        <fullName evidence="1">Uncharacterized protein</fullName>
    </submittedName>
</protein>
<accession>A0A7W3J4G2</accession>
<reference evidence="1 2" key="1">
    <citation type="submission" date="2020-07" db="EMBL/GenBank/DDBJ databases">
        <title>Sequencing the genomes of 1000 actinobacteria strains.</title>
        <authorList>
            <person name="Klenk H.-P."/>
        </authorList>
    </citation>
    <scope>NUCLEOTIDE SEQUENCE [LARGE SCALE GENOMIC DNA]</scope>
    <source>
        <strain evidence="1 2">DSM 21349</strain>
    </source>
</reference>
<name>A0A7W3J4G2_9ACTN</name>
<dbReference type="Proteomes" id="UP000580910">
    <property type="component" value="Unassembled WGS sequence"/>
</dbReference>